<keyword evidence="4" id="KW-0934">Plastid</keyword>
<dbReference type="GO" id="GO:0003735">
    <property type="term" value="F:structural constituent of ribosome"/>
    <property type="evidence" value="ECO:0007669"/>
    <property type="project" value="InterPro"/>
</dbReference>
<keyword evidence="2 4" id="KW-0689">Ribosomal protein</keyword>
<protein>
    <submittedName>
        <fullName evidence="4">Ribosomal protein L34</fullName>
    </submittedName>
</protein>
<evidence type="ECO:0000256" key="1">
    <source>
        <dbReference type="ARBA" id="ARBA00010111"/>
    </source>
</evidence>
<keyword evidence="4" id="KW-0150">Chloroplast</keyword>
<gene>
    <name evidence="4" type="primary">rpl34</name>
</gene>
<dbReference type="AlphaFoldDB" id="A0A1Z1M1E1"/>
<proteinExistence type="inferred from homology"/>
<evidence type="ECO:0000256" key="3">
    <source>
        <dbReference type="ARBA" id="ARBA00023274"/>
    </source>
</evidence>
<dbReference type="GO" id="GO:0006412">
    <property type="term" value="P:translation"/>
    <property type="evidence" value="ECO:0007669"/>
    <property type="project" value="InterPro"/>
</dbReference>
<dbReference type="InterPro" id="IPR000271">
    <property type="entry name" value="Ribosomal_bL34"/>
</dbReference>
<name>A0A1Z1M1E1_9FLOR</name>
<reference evidence="4" key="1">
    <citation type="journal article" date="2017" name="J. Phycol.">
        <title>Analysis of chloroplast genomes and a supermatrix inform reclassification of the Rhodomelaceae (Rhodophyta).</title>
        <authorList>
            <person name="Diaz-Tapia P."/>
            <person name="Maggs C.A."/>
            <person name="West J.A."/>
            <person name="Verbruggen H."/>
        </authorList>
    </citation>
    <scope>NUCLEOTIDE SEQUENCE</scope>
    <source>
        <strain evidence="4">HV3939</strain>
    </source>
</reference>
<dbReference type="Pfam" id="PF00468">
    <property type="entry name" value="Ribosomal_L34"/>
    <property type="match status" value="1"/>
</dbReference>
<sequence>MNRGTNLKKLRKSGFRIRMRSNSGRRIINAKRLKKRYKI</sequence>
<dbReference type="RefSeq" id="YP_009391753.1">
    <property type="nucleotide sequence ID" value="NC_035260.1"/>
</dbReference>
<evidence type="ECO:0000256" key="2">
    <source>
        <dbReference type="ARBA" id="ARBA00022980"/>
    </source>
</evidence>
<organism evidence="4">
    <name type="scientific">Acrosorium ciliolatum</name>
    <dbReference type="NCBI Taxonomy" id="1550622"/>
    <lineage>
        <taxon>Eukaryota</taxon>
        <taxon>Rhodophyta</taxon>
        <taxon>Florideophyceae</taxon>
        <taxon>Rhodymeniophycidae</taxon>
        <taxon>Ceramiales</taxon>
        <taxon>Delesseriaceae</taxon>
        <taxon>Acrosorium</taxon>
    </lineage>
</organism>
<dbReference type="GeneID" id="33353175"/>
<dbReference type="EMBL" id="MF101411">
    <property type="protein sequence ID" value="ARW59897.1"/>
    <property type="molecule type" value="Genomic_DNA"/>
</dbReference>
<keyword evidence="3" id="KW-0687">Ribonucleoprotein</keyword>
<dbReference type="GO" id="GO:1990904">
    <property type="term" value="C:ribonucleoprotein complex"/>
    <property type="evidence" value="ECO:0007669"/>
    <property type="project" value="UniProtKB-KW"/>
</dbReference>
<dbReference type="Gene3D" id="1.10.287.3980">
    <property type="match status" value="1"/>
</dbReference>
<comment type="similarity">
    <text evidence="1">Belongs to the bacterial ribosomal protein bL34 family.</text>
</comment>
<dbReference type="GO" id="GO:0005840">
    <property type="term" value="C:ribosome"/>
    <property type="evidence" value="ECO:0007669"/>
    <property type="project" value="UniProtKB-KW"/>
</dbReference>
<accession>A0A1Z1M1E1</accession>
<evidence type="ECO:0000313" key="4">
    <source>
        <dbReference type="EMBL" id="ARW59897.1"/>
    </source>
</evidence>
<geneLocation type="chloroplast" evidence="4"/>